<protein>
    <submittedName>
        <fullName evidence="2">Uncharacterized protein</fullName>
    </submittedName>
</protein>
<dbReference type="GO" id="GO:0005634">
    <property type="term" value="C:nucleus"/>
    <property type="evidence" value="ECO:0007669"/>
    <property type="project" value="TreeGrafter"/>
</dbReference>
<keyword evidence="3" id="KW-1185">Reference proteome</keyword>
<dbReference type="PANTHER" id="PTHR47282">
    <property type="entry name" value="PGC-1 AND ERR-INDUCED REGULATOR IN MUSCLE PROTEIN 1"/>
    <property type="match status" value="1"/>
</dbReference>
<dbReference type="AlphaFoldDB" id="A0AAW0PGL0"/>
<dbReference type="Proteomes" id="UP001460270">
    <property type="component" value="Unassembled WGS sequence"/>
</dbReference>
<proteinExistence type="predicted"/>
<dbReference type="InterPro" id="IPR043442">
    <property type="entry name" value="Perm1"/>
</dbReference>
<evidence type="ECO:0000256" key="1">
    <source>
        <dbReference type="SAM" id="MobiDB-lite"/>
    </source>
</evidence>
<comment type="caution">
    <text evidence="2">The sequence shown here is derived from an EMBL/GenBank/DDBJ whole genome shotgun (WGS) entry which is preliminary data.</text>
</comment>
<feature type="region of interest" description="Disordered" evidence="1">
    <location>
        <begin position="1"/>
        <end position="58"/>
    </location>
</feature>
<accession>A0AAW0PGL0</accession>
<dbReference type="EMBL" id="JBBPFD010000008">
    <property type="protein sequence ID" value="KAK7916606.1"/>
    <property type="molecule type" value="Genomic_DNA"/>
</dbReference>
<feature type="compositionally biased region" description="Basic and acidic residues" evidence="1">
    <location>
        <begin position="1"/>
        <end position="11"/>
    </location>
</feature>
<feature type="region of interest" description="Disordered" evidence="1">
    <location>
        <begin position="280"/>
        <end position="309"/>
    </location>
</feature>
<gene>
    <name evidence="2" type="ORF">WMY93_012367</name>
</gene>
<feature type="compositionally biased region" description="Polar residues" evidence="1">
    <location>
        <begin position="38"/>
        <end position="56"/>
    </location>
</feature>
<sequence length="401" mass="44192">MKEHQAGEDAKGPGVVEEEGLIIQHSSDVNEKGESNPKSDSQSFVMSPVEKNSVTSAEKERWFVSVNDKPPQQLSSVCAPVVKKKSKRKKLNKVAYSRQFPAQILPSDNSSSDIITPNDILTCTSGSDSTLPCKSVEVSSGSLGDQPEFLPQLDVTMDSPEAFAKATGNPQTVYAISAFWDEMEKLTINDILQIRMGRCMLPIEEAGITDDLVSSCRDDASTNDLDSIKLSESALLGTLDSADSDYCTNLDESKPDRSSWDFSSSDFEEEYWQFINSSRNTSPELHDKSYQSSDCVSTGEESDGMGTPVPSEDCCGQNWSCDPTVDTYDLAMPQKMRKNKSMFDIHAPVSVEDLSSQAFWDRSSCKSLEKSLKMTLLANVSALSAIQYLRQYMKKTSPQDD</sequence>
<dbReference type="GO" id="GO:0005737">
    <property type="term" value="C:cytoplasm"/>
    <property type="evidence" value="ECO:0007669"/>
    <property type="project" value="TreeGrafter"/>
</dbReference>
<dbReference type="PANTHER" id="PTHR47282:SF1">
    <property type="entry name" value="PGC-1 AND ERR-INDUCED REGULATOR IN MUSCLE PROTEIN 1"/>
    <property type="match status" value="1"/>
</dbReference>
<evidence type="ECO:0000313" key="2">
    <source>
        <dbReference type="EMBL" id="KAK7916606.1"/>
    </source>
</evidence>
<dbReference type="GO" id="GO:0014850">
    <property type="term" value="P:response to muscle activity"/>
    <property type="evidence" value="ECO:0007669"/>
    <property type="project" value="TreeGrafter"/>
</dbReference>
<feature type="compositionally biased region" description="Basic and acidic residues" evidence="1">
    <location>
        <begin position="28"/>
        <end position="37"/>
    </location>
</feature>
<name>A0AAW0PGL0_9GOBI</name>
<evidence type="ECO:0000313" key="3">
    <source>
        <dbReference type="Proteomes" id="UP001460270"/>
    </source>
</evidence>
<organism evidence="2 3">
    <name type="scientific">Mugilogobius chulae</name>
    <name type="common">yellowstripe goby</name>
    <dbReference type="NCBI Taxonomy" id="88201"/>
    <lineage>
        <taxon>Eukaryota</taxon>
        <taxon>Metazoa</taxon>
        <taxon>Chordata</taxon>
        <taxon>Craniata</taxon>
        <taxon>Vertebrata</taxon>
        <taxon>Euteleostomi</taxon>
        <taxon>Actinopterygii</taxon>
        <taxon>Neopterygii</taxon>
        <taxon>Teleostei</taxon>
        <taxon>Neoteleostei</taxon>
        <taxon>Acanthomorphata</taxon>
        <taxon>Gobiaria</taxon>
        <taxon>Gobiiformes</taxon>
        <taxon>Gobioidei</taxon>
        <taxon>Gobiidae</taxon>
        <taxon>Gobionellinae</taxon>
        <taxon>Mugilogobius</taxon>
    </lineage>
</organism>
<dbReference type="GO" id="GO:0006355">
    <property type="term" value="P:regulation of DNA-templated transcription"/>
    <property type="evidence" value="ECO:0007669"/>
    <property type="project" value="InterPro"/>
</dbReference>
<reference evidence="3" key="1">
    <citation type="submission" date="2024-04" db="EMBL/GenBank/DDBJ databases">
        <title>Salinicola lusitanus LLJ914,a marine bacterium isolated from the Okinawa Trough.</title>
        <authorList>
            <person name="Li J."/>
        </authorList>
    </citation>
    <scope>NUCLEOTIDE SEQUENCE [LARGE SCALE GENOMIC DNA]</scope>
</reference>